<name>A0A067PVJ5_9AGAM</name>
<evidence type="ECO:0008006" key="3">
    <source>
        <dbReference type="Google" id="ProtNLM"/>
    </source>
</evidence>
<dbReference type="OrthoDB" id="3256525at2759"/>
<proteinExistence type="predicted"/>
<dbReference type="EMBL" id="KL197717">
    <property type="protein sequence ID" value="KDQ58754.1"/>
    <property type="molecule type" value="Genomic_DNA"/>
</dbReference>
<protein>
    <recommendedName>
        <fullName evidence="3">F-box domain-containing protein</fullName>
    </recommendedName>
</protein>
<dbReference type="Proteomes" id="UP000027265">
    <property type="component" value="Unassembled WGS sequence"/>
</dbReference>
<dbReference type="InterPro" id="IPR032675">
    <property type="entry name" value="LRR_dom_sf"/>
</dbReference>
<sequence length="420" mass="47700">MTATEPPGWWKPKATAHHSLLPPEIWLVIFDHATAVPQALDTHFRDPFDLPPPLSGRQVQKNIFDSLVTKRYLVRVCKDWYQLASRFLYREILIGRGHTLVSLRSTLLESHRRAEESATQTEGTKFTPSLGRYTLRFELATRTHTTLKDMTPTTELETLIDIFRCLPNLQILIMATGGGPYPHIPPGVLSSLGSRCGQSLRVIRWYRHPYPNSSQWAQLLRTTPNLRILRFATLDNNLGRLQSGSPLPYLMSLEQVSGSDTLSTTMPPNQTSLHHLSIFALYPPILLLHSYGPQLTCITLITFDPNDPLDLLSNTCPNLTKIIIHLQSPHTLPSRLPKTITHLGLRFDMGNLNKREARIVFEALKAINGPNLKVVRFLDRRCIDRVREYQPKIFAWGVELLAEINYRVEDCNGVAICPKN</sequence>
<reference evidence="2" key="1">
    <citation type="journal article" date="2014" name="Proc. Natl. Acad. Sci. U.S.A.">
        <title>Extensive sampling of basidiomycete genomes demonstrates inadequacy of the white-rot/brown-rot paradigm for wood decay fungi.</title>
        <authorList>
            <person name="Riley R."/>
            <person name="Salamov A.A."/>
            <person name="Brown D.W."/>
            <person name="Nagy L.G."/>
            <person name="Floudas D."/>
            <person name="Held B.W."/>
            <person name="Levasseur A."/>
            <person name="Lombard V."/>
            <person name="Morin E."/>
            <person name="Otillar R."/>
            <person name="Lindquist E.A."/>
            <person name="Sun H."/>
            <person name="LaButti K.M."/>
            <person name="Schmutz J."/>
            <person name="Jabbour D."/>
            <person name="Luo H."/>
            <person name="Baker S.E."/>
            <person name="Pisabarro A.G."/>
            <person name="Walton J.D."/>
            <person name="Blanchette R.A."/>
            <person name="Henrissat B."/>
            <person name="Martin F."/>
            <person name="Cullen D."/>
            <person name="Hibbett D.S."/>
            <person name="Grigoriev I.V."/>
        </authorList>
    </citation>
    <scope>NUCLEOTIDE SEQUENCE [LARGE SCALE GENOMIC DNA]</scope>
    <source>
        <strain evidence="2">MUCL 33604</strain>
    </source>
</reference>
<dbReference type="AlphaFoldDB" id="A0A067PVJ5"/>
<organism evidence="1 2">
    <name type="scientific">Jaapia argillacea MUCL 33604</name>
    <dbReference type="NCBI Taxonomy" id="933084"/>
    <lineage>
        <taxon>Eukaryota</taxon>
        <taxon>Fungi</taxon>
        <taxon>Dikarya</taxon>
        <taxon>Basidiomycota</taxon>
        <taxon>Agaricomycotina</taxon>
        <taxon>Agaricomycetes</taxon>
        <taxon>Agaricomycetidae</taxon>
        <taxon>Jaapiales</taxon>
        <taxon>Jaapiaceae</taxon>
        <taxon>Jaapia</taxon>
    </lineage>
</organism>
<accession>A0A067PVJ5</accession>
<dbReference type="HOGENOM" id="CLU_052689_1_0_1"/>
<evidence type="ECO:0000313" key="1">
    <source>
        <dbReference type="EMBL" id="KDQ58754.1"/>
    </source>
</evidence>
<keyword evidence="2" id="KW-1185">Reference proteome</keyword>
<gene>
    <name evidence="1" type="ORF">JAAARDRAFT_34611</name>
</gene>
<evidence type="ECO:0000313" key="2">
    <source>
        <dbReference type="Proteomes" id="UP000027265"/>
    </source>
</evidence>
<dbReference type="InParanoid" id="A0A067PVJ5"/>
<dbReference type="Gene3D" id="3.80.10.10">
    <property type="entry name" value="Ribonuclease Inhibitor"/>
    <property type="match status" value="1"/>
</dbReference>